<name>A0A392W0I9_9FABA</name>
<evidence type="ECO:0000313" key="2">
    <source>
        <dbReference type="Proteomes" id="UP000265520"/>
    </source>
</evidence>
<dbReference type="AlphaFoldDB" id="A0A392W0I9"/>
<proteinExistence type="predicted"/>
<keyword evidence="2" id="KW-1185">Reference proteome</keyword>
<organism evidence="1 2">
    <name type="scientific">Trifolium medium</name>
    <dbReference type="NCBI Taxonomy" id="97028"/>
    <lineage>
        <taxon>Eukaryota</taxon>
        <taxon>Viridiplantae</taxon>
        <taxon>Streptophyta</taxon>
        <taxon>Embryophyta</taxon>
        <taxon>Tracheophyta</taxon>
        <taxon>Spermatophyta</taxon>
        <taxon>Magnoliopsida</taxon>
        <taxon>eudicotyledons</taxon>
        <taxon>Gunneridae</taxon>
        <taxon>Pentapetalae</taxon>
        <taxon>rosids</taxon>
        <taxon>fabids</taxon>
        <taxon>Fabales</taxon>
        <taxon>Fabaceae</taxon>
        <taxon>Papilionoideae</taxon>
        <taxon>50 kb inversion clade</taxon>
        <taxon>NPAAA clade</taxon>
        <taxon>Hologalegina</taxon>
        <taxon>IRL clade</taxon>
        <taxon>Trifolieae</taxon>
        <taxon>Trifolium</taxon>
    </lineage>
</organism>
<reference evidence="1 2" key="1">
    <citation type="journal article" date="2018" name="Front. Plant Sci.">
        <title>Red Clover (Trifolium pratense) and Zigzag Clover (T. medium) - A Picture of Genomic Similarities and Differences.</title>
        <authorList>
            <person name="Dluhosova J."/>
            <person name="Istvanek J."/>
            <person name="Nedelnik J."/>
            <person name="Repkova J."/>
        </authorList>
    </citation>
    <scope>NUCLEOTIDE SEQUENCE [LARGE SCALE GENOMIC DNA]</scope>
    <source>
        <strain evidence="2">cv. 10/8</strain>
        <tissue evidence="1">Leaf</tissue>
    </source>
</reference>
<dbReference type="EMBL" id="LXQA011348593">
    <property type="protein sequence ID" value="MCI94148.1"/>
    <property type="molecule type" value="Genomic_DNA"/>
</dbReference>
<sequence>MLVDREGMWCRVLAARYGIERGWRIRDGVEGL</sequence>
<protein>
    <submittedName>
        <fullName evidence="1">Uncharacterized protein</fullName>
    </submittedName>
</protein>
<comment type="caution">
    <text evidence="1">The sequence shown here is derived from an EMBL/GenBank/DDBJ whole genome shotgun (WGS) entry which is preliminary data.</text>
</comment>
<feature type="non-terminal residue" evidence="1">
    <location>
        <position position="32"/>
    </location>
</feature>
<accession>A0A392W0I9</accession>
<dbReference type="Proteomes" id="UP000265520">
    <property type="component" value="Unassembled WGS sequence"/>
</dbReference>
<evidence type="ECO:0000313" key="1">
    <source>
        <dbReference type="EMBL" id="MCI94148.1"/>
    </source>
</evidence>